<feature type="transmembrane region" description="Helical" evidence="1">
    <location>
        <begin position="49"/>
        <end position="71"/>
    </location>
</feature>
<keyword evidence="1" id="KW-0812">Transmembrane</keyword>
<organism evidence="2 3">
    <name type="scientific">Bariatricus massiliensis</name>
    <dbReference type="NCBI Taxonomy" id="1745713"/>
    <lineage>
        <taxon>Bacteria</taxon>
        <taxon>Bacillati</taxon>
        <taxon>Bacillota</taxon>
        <taxon>Clostridia</taxon>
        <taxon>Lachnospirales</taxon>
        <taxon>Lachnospiraceae</taxon>
        <taxon>Bariatricus</taxon>
    </lineage>
</organism>
<name>A0ABS8DIE5_9FIRM</name>
<proteinExistence type="predicted"/>
<feature type="transmembrane region" description="Helical" evidence="1">
    <location>
        <begin position="20"/>
        <end position="43"/>
    </location>
</feature>
<comment type="caution">
    <text evidence="2">The sequence shown here is derived from an EMBL/GenBank/DDBJ whole genome shotgun (WGS) entry which is preliminary data.</text>
</comment>
<gene>
    <name evidence="2" type="ORF">LIZ65_11130</name>
</gene>
<evidence type="ECO:0000313" key="3">
    <source>
        <dbReference type="Proteomes" id="UP001299546"/>
    </source>
</evidence>
<sequence>MTQLRKRIRRRHMKELACEIAQRVCIGISLFGLALCIFAEAVAKNPVSTLVLAIVYVVLGALLAVAGYVWYKFFAGLERMVGRNGRS</sequence>
<dbReference type="Proteomes" id="UP001299546">
    <property type="component" value="Unassembled WGS sequence"/>
</dbReference>
<evidence type="ECO:0008006" key="4">
    <source>
        <dbReference type="Google" id="ProtNLM"/>
    </source>
</evidence>
<dbReference type="EMBL" id="JAJCIS010000006">
    <property type="protein sequence ID" value="MCB7387842.1"/>
    <property type="molecule type" value="Genomic_DNA"/>
</dbReference>
<keyword evidence="1" id="KW-0472">Membrane</keyword>
<keyword evidence="3" id="KW-1185">Reference proteome</keyword>
<evidence type="ECO:0000256" key="1">
    <source>
        <dbReference type="SAM" id="Phobius"/>
    </source>
</evidence>
<reference evidence="2 3" key="1">
    <citation type="submission" date="2021-10" db="EMBL/GenBank/DDBJ databases">
        <title>Collection of gut derived symbiotic bacterial strains cultured from healthy donors.</title>
        <authorList>
            <person name="Lin H."/>
            <person name="Littmann E."/>
            <person name="Kohout C."/>
            <person name="Pamer E.G."/>
        </authorList>
    </citation>
    <scope>NUCLEOTIDE SEQUENCE [LARGE SCALE GENOMIC DNA]</scope>
    <source>
        <strain evidence="2 3">DFI.1.165</strain>
    </source>
</reference>
<protein>
    <recommendedName>
        <fullName evidence="4">DUF202 domain-containing protein</fullName>
    </recommendedName>
</protein>
<accession>A0ABS8DIE5</accession>
<keyword evidence="1" id="KW-1133">Transmembrane helix</keyword>
<dbReference type="RefSeq" id="WP_066734700.1">
    <property type="nucleotide sequence ID" value="NZ_JAJCIQ010000007.1"/>
</dbReference>
<evidence type="ECO:0000313" key="2">
    <source>
        <dbReference type="EMBL" id="MCB7387842.1"/>
    </source>
</evidence>